<dbReference type="RefSeq" id="XP_017986413.1">
    <property type="nucleotide sequence ID" value="XM_018130924.1"/>
</dbReference>
<dbReference type="InterPro" id="IPR000504">
    <property type="entry name" value="RRM_dom"/>
</dbReference>
<evidence type="ECO:0000256" key="2">
    <source>
        <dbReference type="SAM" id="MobiDB-lite"/>
    </source>
</evidence>
<dbReference type="OrthoDB" id="167718at2759"/>
<organism evidence="4 5">
    <name type="scientific">Eremothecium sinecaudum</name>
    <dbReference type="NCBI Taxonomy" id="45286"/>
    <lineage>
        <taxon>Eukaryota</taxon>
        <taxon>Fungi</taxon>
        <taxon>Dikarya</taxon>
        <taxon>Ascomycota</taxon>
        <taxon>Saccharomycotina</taxon>
        <taxon>Saccharomycetes</taxon>
        <taxon>Saccharomycetales</taxon>
        <taxon>Saccharomycetaceae</taxon>
        <taxon>Eremothecium</taxon>
    </lineage>
</organism>
<dbReference type="GO" id="GO:0003723">
    <property type="term" value="F:RNA binding"/>
    <property type="evidence" value="ECO:0007669"/>
    <property type="project" value="UniProtKB-UniRule"/>
</dbReference>
<keyword evidence="5" id="KW-1185">Reference proteome</keyword>
<feature type="region of interest" description="Disordered" evidence="2">
    <location>
        <begin position="1"/>
        <end position="67"/>
    </location>
</feature>
<evidence type="ECO:0000259" key="3">
    <source>
        <dbReference type="PROSITE" id="PS50102"/>
    </source>
</evidence>
<proteinExistence type="predicted"/>
<feature type="domain" description="RRM" evidence="3">
    <location>
        <begin position="68"/>
        <end position="145"/>
    </location>
</feature>
<dbReference type="SMART" id="SM00360">
    <property type="entry name" value="RRM"/>
    <property type="match status" value="1"/>
</dbReference>
<dbReference type="InterPro" id="IPR012677">
    <property type="entry name" value="Nucleotide-bd_a/b_plait_sf"/>
</dbReference>
<feature type="region of interest" description="Disordered" evidence="2">
    <location>
        <begin position="187"/>
        <end position="209"/>
    </location>
</feature>
<dbReference type="GeneID" id="28721714"/>
<keyword evidence="1" id="KW-0694">RNA-binding</keyword>
<protein>
    <submittedName>
        <fullName evidence="4">HBR516Wp</fullName>
    </submittedName>
</protein>
<dbReference type="Pfam" id="PF00076">
    <property type="entry name" value="RRM_1"/>
    <property type="match status" value="1"/>
</dbReference>
<evidence type="ECO:0000313" key="4">
    <source>
        <dbReference type="EMBL" id="AMD19417.1"/>
    </source>
</evidence>
<dbReference type="InterPro" id="IPR035979">
    <property type="entry name" value="RBD_domain_sf"/>
</dbReference>
<evidence type="ECO:0000256" key="1">
    <source>
        <dbReference type="PROSITE-ProRule" id="PRU00176"/>
    </source>
</evidence>
<reference evidence="4 5" key="1">
    <citation type="submission" date="2016-01" db="EMBL/GenBank/DDBJ databases">
        <title>Genome sequence of the yeast Holleya sinecauda.</title>
        <authorList>
            <person name="Dietrich F.S."/>
        </authorList>
    </citation>
    <scope>NUCLEOTIDE SEQUENCE [LARGE SCALE GENOMIC DNA]</scope>
    <source>
        <strain evidence="4 5">ATCC 58844</strain>
    </source>
</reference>
<dbReference type="EMBL" id="CP014242">
    <property type="protein sequence ID" value="AMD19417.1"/>
    <property type="molecule type" value="Genomic_DNA"/>
</dbReference>
<dbReference type="Proteomes" id="UP000243052">
    <property type="component" value="Chromosome ii"/>
</dbReference>
<feature type="compositionally biased region" description="Basic residues" evidence="2">
    <location>
        <begin position="47"/>
        <end position="66"/>
    </location>
</feature>
<feature type="compositionally biased region" description="Basic residues" evidence="2">
    <location>
        <begin position="8"/>
        <end position="18"/>
    </location>
</feature>
<feature type="compositionally biased region" description="Low complexity" evidence="2">
    <location>
        <begin position="187"/>
        <end position="200"/>
    </location>
</feature>
<name>A0A109UYD9_9SACH</name>
<feature type="compositionally biased region" description="Basic and acidic residues" evidence="2">
    <location>
        <begin position="19"/>
        <end position="46"/>
    </location>
</feature>
<dbReference type="AlphaFoldDB" id="A0A109UYD9"/>
<dbReference type="PROSITE" id="PS50102">
    <property type="entry name" value="RRM"/>
    <property type="match status" value="1"/>
</dbReference>
<accession>A0A109UYD9</accession>
<gene>
    <name evidence="4" type="ORF">AW171_hschr21247</name>
</gene>
<dbReference type="STRING" id="45286.A0A109UYD9"/>
<dbReference type="Gene3D" id="3.30.70.330">
    <property type="match status" value="1"/>
</dbReference>
<evidence type="ECO:0000313" key="5">
    <source>
        <dbReference type="Proteomes" id="UP000243052"/>
    </source>
</evidence>
<sequence length="209" mass="23327">MPEDTKPTKKQLKSLNFRKSKETKEQAKKRPIDDTPKPTDAEEPVPKKRKTRRGKGGKGKNSKKGNRFLIFVGSIPKNTTESELQAHFKSCSPDQIRLRPDKGIAFLEFDAEKDHSTIQRRMDVALLQNKTLFKGNRINVELTVGGGGNSQNRLEKLKVKNEKMETERRDRLKNMIAAGKAKTAANVATNSASTAAPAAVHPDRAKLLQ</sequence>
<dbReference type="SUPFAM" id="SSF54928">
    <property type="entry name" value="RNA-binding domain, RBD"/>
    <property type="match status" value="1"/>
</dbReference>